<dbReference type="Proteomes" id="UP000091914">
    <property type="component" value="Unassembled WGS sequence"/>
</dbReference>
<dbReference type="EMBL" id="LZSX01000088">
    <property type="protein sequence ID" value="OBB80315.1"/>
    <property type="molecule type" value="Genomic_DNA"/>
</dbReference>
<dbReference type="InterPro" id="IPR055653">
    <property type="entry name" value="DUF7229"/>
</dbReference>
<reference evidence="2 3" key="1">
    <citation type="submission" date="2016-06" db="EMBL/GenBank/DDBJ databases">
        <authorList>
            <person name="Kjaerup R.B."/>
            <person name="Dalgaard T.S."/>
            <person name="Juul-Madsen H.R."/>
        </authorList>
    </citation>
    <scope>NUCLEOTIDE SEQUENCE [LARGE SCALE GENOMIC DNA]</scope>
    <source>
        <strain evidence="2 3">852002-51834_SCH5396731</strain>
    </source>
</reference>
<organism evidence="2 3">
    <name type="scientific">Mycobacterium colombiense</name>
    <dbReference type="NCBI Taxonomy" id="339268"/>
    <lineage>
        <taxon>Bacteria</taxon>
        <taxon>Bacillati</taxon>
        <taxon>Actinomycetota</taxon>
        <taxon>Actinomycetes</taxon>
        <taxon>Mycobacteriales</taxon>
        <taxon>Mycobacteriaceae</taxon>
        <taxon>Mycobacterium</taxon>
        <taxon>Mycobacterium avium complex (MAC)</taxon>
    </lineage>
</organism>
<gene>
    <name evidence="2" type="ORF">A5760_19715</name>
</gene>
<evidence type="ECO:0000259" key="1">
    <source>
        <dbReference type="Pfam" id="PF23875"/>
    </source>
</evidence>
<name>A0A1A0VAN4_9MYCO</name>
<dbReference type="RefSeq" id="WP_064884538.1">
    <property type="nucleotide sequence ID" value="NZ_LZSX01000088.1"/>
</dbReference>
<dbReference type="AlphaFoldDB" id="A0A1A0VAN4"/>
<protein>
    <recommendedName>
        <fullName evidence="1">DUF7229 domain-containing protein</fullName>
    </recommendedName>
</protein>
<evidence type="ECO:0000313" key="2">
    <source>
        <dbReference type="EMBL" id="OBB80315.1"/>
    </source>
</evidence>
<feature type="domain" description="DUF7229" evidence="1">
    <location>
        <begin position="9"/>
        <end position="90"/>
    </location>
</feature>
<proteinExistence type="predicted"/>
<evidence type="ECO:0000313" key="3">
    <source>
        <dbReference type="Proteomes" id="UP000091914"/>
    </source>
</evidence>
<sequence length="135" mass="15158">MSTNLITQITGLEPTYSVREAAVLLGRSYSWLDLRLRHGEFVQTDGTAIEPLRSPGGYRYLTFRMVIDVAACCYRRRWYSFDQLNSVFHVLAVAAYRDSVDCETPARDLLKQLSSRMAAIGCEDAFGATPIAGRQ</sequence>
<accession>A0A1A0VAN4</accession>
<dbReference type="Pfam" id="PF23875">
    <property type="entry name" value="DUF7229"/>
    <property type="match status" value="1"/>
</dbReference>
<comment type="caution">
    <text evidence="2">The sequence shown here is derived from an EMBL/GenBank/DDBJ whole genome shotgun (WGS) entry which is preliminary data.</text>
</comment>